<reference evidence="4 5" key="1">
    <citation type="submission" date="2020-08" db="EMBL/GenBank/DDBJ databases">
        <title>Genomic Encyclopedia of Type Strains, Phase III (KMG-III): the genomes of soil and plant-associated and newly described type strains.</title>
        <authorList>
            <person name="Whitman W."/>
        </authorList>
    </citation>
    <scope>NUCLEOTIDE SEQUENCE [LARGE SCALE GENOMIC DNA]</scope>
    <source>
        <strain evidence="4 5">CECT 4462</strain>
    </source>
</reference>
<evidence type="ECO:0000313" key="5">
    <source>
        <dbReference type="Proteomes" id="UP000549250"/>
    </source>
</evidence>
<dbReference type="AlphaFoldDB" id="A0A839T2Q4"/>
<evidence type="ECO:0000313" key="4">
    <source>
        <dbReference type="EMBL" id="MBB3102940.1"/>
    </source>
</evidence>
<dbReference type="Gene3D" id="2.60.120.1440">
    <property type="match status" value="1"/>
</dbReference>
<proteinExistence type="predicted"/>
<dbReference type="PIRSF" id="PIRSF018266">
    <property type="entry name" value="FecR"/>
    <property type="match status" value="1"/>
</dbReference>
<gene>
    <name evidence="4" type="ORF">FHR87_001328</name>
</gene>
<evidence type="ECO:0000256" key="1">
    <source>
        <dbReference type="SAM" id="MobiDB-lite"/>
    </source>
</evidence>
<comment type="caution">
    <text evidence="4">The sequence shown here is derived from an EMBL/GenBank/DDBJ whole genome shotgun (WGS) entry which is preliminary data.</text>
</comment>
<dbReference type="Pfam" id="PF16220">
    <property type="entry name" value="DUF4880"/>
    <property type="match status" value="1"/>
</dbReference>
<keyword evidence="5" id="KW-1185">Reference proteome</keyword>
<accession>A0A839T2Q4</accession>
<dbReference type="InterPro" id="IPR006860">
    <property type="entry name" value="FecR"/>
</dbReference>
<sequence>MTEQSASYETTDPLEQAADWQLRLLEDSSARPAFERWLIANPANAAAWQQIERVWGGLGQLAQASPSTSESPASERQIAPPPPHRRTRRFWQSLALAASLAAFAFLSYPRLLLHWQADYLTGVAETAELHLADGSSVVLGPRSAFSSNFSNGRREIILLEGEAFFDVMHDLQRPFVVRSGTYSVRVLGTAFEIKDVGAHLDVAVQRGQVVVEGRNVSEKLLPGERLSVQRSAGQTERQRIPIEQVAAWRQGLLFVENAPVTDILTQLQRYTPGWIFLGDSSLGERRISGVFDLNHPDRALAGLAQSLSVNHRQITPWVRIVGNR</sequence>
<dbReference type="RefSeq" id="WP_183165900.1">
    <property type="nucleotide sequence ID" value="NZ_JACHXI010000004.1"/>
</dbReference>
<dbReference type="GO" id="GO:0016989">
    <property type="term" value="F:sigma factor antagonist activity"/>
    <property type="evidence" value="ECO:0007669"/>
    <property type="project" value="TreeGrafter"/>
</dbReference>
<name>A0A839T2Q4_AZOMA</name>
<evidence type="ECO:0000259" key="3">
    <source>
        <dbReference type="Pfam" id="PF16220"/>
    </source>
</evidence>
<feature type="region of interest" description="Disordered" evidence="1">
    <location>
        <begin position="62"/>
        <end position="85"/>
    </location>
</feature>
<feature type="domain" description="FecR protein" evidence="2">
    <location>
        <begin position="118"/>
        <end position="209"/>
    </location>
</feature>
<keyword evidence="4" id="KW-0812">Transmembrane</keyword>
<keyword evidence="4" id="KW-0472">Membrane</keyword>
<dbReference type="PANTHER" id="PTHR30273">
    <property type="entry name" value="PERIPLASMIC SIGNAL SENSOR AND SIGMA FACTOR ACTIVATOR FECR-RELATED"/>
    <property type="match status" value="1"/>
</dbReference>
<evidence type="ECO:0000259" key="2">
    <source>
        <dbReference type="Pfam" id="PF04773"/>
    </source>
</evidence>
<dbReference type="Proteomes" id="UP000549250">
    <property type="component" value="Unassembled WGS sequence"/>
</dbReference>
<dbReference type="InterPro" id="IPR012373">
    <property type="entry name" value="Ferrdict_sens_TM"/>
</dbReference>
<dbReference type="InterPro" id="IPR032623">
    <property type="entry name" value="FecR_N"/>
</dbReference>
<dbReference type="Pfam" id="PF04773">
    <property type="entry name" value="FecR"/>
    <property type="match status" value="1"/>
</dbReference>
<protein>
    <submittedName>
        <fullName evidence="4">Transmembrane sensor</fullName>
    </submittedName>
</protein>
<dbReference type="EMBL" id="JACHXI010000004">
    <property type="protein sequence ID" value="MBB3102940.1"/>
    <property type="molecule type" value="Genomic_DNA"/>
</dbReference>
<organism evidence="4 5">
    <name type="scientific">Azomonas macrocytogenes</name>
    <name type="common">Azotobacter macrocytogenes</name>
    <dbReference type="NCBI Taxonomy" id="69962"/>
    <lineage>
        <taxon>Bacteria</taxon>
        <taxon>Pseudomonadati</taxon>
        <taxon>Pseudomonadota</taxon>
        <taxon>Gammaproteobacteria</taxon>
        <taxon>Pseudomonadales</taxon>
        <taxon>Pseudomonadaceae</taxon>
        <taxon>Azomonas</taxon>
    </lineage>
</organism>
<dbReference type="Gene3D" id="3.55.50.30">
    <property type="match status" value="1"/>
</dbReference>
<dbReference type="PANTHER" id="PTHR30273:SF2">
    <property type="entry name" value="PROTEIN FECR"/>
    <property type="match status" value="1"/>
</dbReference>
<feature type="domain" description="FecR N-terminal" evidence="3">
    <location>
        <begin position="15"/>
        <end position="54"/>
    </location>
</feature>
<feature type="compositionally biased region" description="Low complexity" evidence="1">
    <location>
        <begin position="64"/>
        <end position="75"/>
    </location>
</feature>